<gene>
    <name evidence="27" type="ORF">METHB2_50051</name>
</gene>
<dbReference type="GO" id="GO:0042128">
    <property type="term" value="P:nitrate assimilation"/>
    <property type="evidence" value="ECO:0007669"/>
    <property type="project" value="UniProtKB-KW"/>
</dbReference>
<feature type="binding site" description="type 1 copper site" evidence="22">
    <location>
        <position position="354"/>
    </location>
    <ligand>
        <name>Cu cation</name>
        <dbReference type="ChEBI" id="CHEBI:23378"/>
        <label>1</label>
    </ligand>
</feature>
<dbReference type="GO" id="GO:0009055">
    <property type="term" value="F:electron transfer activity"/>
    <property type="evidence" value="ECO:0007669"/>
    <property type="project" value="InterPro"/>
</dbReference>
<dbReference type="Pfam" id="PF00394">
    <property type="entry name" value="Cu-oxidase"/>
    <property type="match status" value="1"/>
</dbReference>
<comment type="subcellular location">
    <subcellularLocation>
        <location evidence="4">Periplasm</location>
    </subcellularLocation>
</comment>
<comment type="cofactor">
    <cofactor evidence="2 22">
        <name>Cu(2+)</name>
        <dbReference type="ChEBI" id="CHEBI:29036"/>
    </cofactor>
</comment>
<dbReference type="Gene3D" id="2.60.40.420">
    <property type="entry name" value="Cupredoxins - blue copper proteins"/>
    <property type="match status" value="3"/>
</dbReference>
<organism evidence="27 28">
    <name type="scientific">Candidatus Methylobacter favarea</name>
    <dbReference type="NCBI Taxonomy" id="2707345"/>
    <lineage>
        <taxon>Bacteria</taxon>
        <taxon>Pseudomonadati</taxon>
        <taxon>Pseudomonadota</taxon>
        <taxon>Gammaproteobacteria</taxon>
        <taxon>Methylococcales</taxon>
        <taxon>Methylococcaceae</taxon>
        <taxon>Methylobacter</taxon>
    </lineage>
</organism>
<evidence type="ECO:0000256" key="12">
    <source>
        <dbReference type="ARBA" id="ARBA00022723"/>
    </source>
</evidence>
<evidence type="ECO:0000256" key="10">
    <source>
        <dbReference type="ARBA" id="ARBA00022448"/>
    </source>
</evidence>
<dbReference type="CDD" id="cd04208">
    <property type="entry name" value="CuRO_2_CuNIR"/>
    <property type="match status" value="1"/>
</dbReference>
<keyword evidence="18 22" id="KW-0186">Copper</keyword>
<evidence type="ECO:0000256" key="1">
    <source>
        <dbReference type="ARBA" id="ARBA00001960"/>
    </source>
</evidence>
<keyword evidence="17 27" id="KW-0560">Oxidoreductase</keyword>
<keyword evidence="12 22" id="KW-0479">Metal-binding</keyword>
<evidence type="ECO:0000256" key="3">
    <source>
        <dbReference type="ARBA" id="ARBA00001974"/>
    </source>
</evidence>
<dbReference type="EMBL" id="CADCXN010000080">
    <property type="protein sequence ID" value="CAA9891780.1"/>
    <property type="molecule type" value="Genomic_DNA"/>
</dbReference>
<evidence type="ECO:0000256" key="8">
    <source>
        <dbReference type="ARBA" id="ARBA00011882"/>
    </source>
</evidence>
<evidence type="ECO:0000256" key="20">
    <source>
        <dbReference type="ARBA" id="ARBA00032356"/>
    </source>
</evidence>
<comment type="subunit">
    <text evidence="7">Homotrimer.</text>
</comment>
<dbReference type="InterPro" id="IPR045087">
    <property type="entry name" value="Cu-oxidase_fam"/>
</dbReference>
<keyword evidence="28" id="KW-1185">Reference proteome</keyword>
<feature type="domain" description="Plastocyanin-like" evidence="26">
    <location>
        <begin position="300"/>
        <end position="412"/>
    </location>
</feature>
<dbReference type="EC" id="1.7.2.1" evidence="8"/>
<dbReference type="Pfam" id="PF00127">
    <property type="entry name" value="Copper-bind"/>
    <property type="match status" value="1"/>
</dbReference>
<keyword evidence="11" id="KW-0285">Flavoprotein</keyword>
<comment type="catalytic activity">
    <reaction evidence="21">
        <text>nitric oxide + Fe(III)-[cytochrome c] + H2O = Fe(II)-[cytochrome c] + nitrite + 2 H(+)</text>
        <dbReference type="Rhea" id="RHEA:15233"/>
        <dbReference type="Rhea" id="RHEA-COMP:10350"/>
        <dbReference type="Rhea" id="RHEA-COMP:14399"/>
        <dbReference type="ChEBI" id="CHEBI:15377"/>
        <dbReference type="ChEBI" id="CHEBI:15378"/>
        <dbReference type="ChEBI" id="CHEBI:16301"/>
        <dbReference type="ChEBI" id="CHEBI:16480"/>
        <dbReference type="ChEBI" id="CHEBI:29033"/>
        <dbReference type="ChEBI" id="CHEBI:29034"/>
        <dbReference type="EC" id="1.7.2.1"/>
    </reaction>
</comment>
<evidence type="ECO:0000256" key="5">
    <source>
        <dbReference type="ARBA" id="ARBA00005127"/>
    </source>
</evidence>
<dbReference type="CDD" id="cd11020">
    <property type="entry name" value="CuRO_1_CuNIR"/>
    <property type="match status" value="1"/>
</dbReference>
<feature type="domain" description="Plastocyanin-like" evidence="25">
    <location>
        <begin position="422"/>
        <end position="544"/>
    </location>
</feature>
<evidence type="ECO:0000256" key="19">
    <source>
        <dbReference type="ARBA" id="ARBA00023063"/>
    </source>
</evidence>
<dbReference type="PRINTS" id="PR00695">
    <property type="entry name" value="CUNO2RDTASE"/>
</dbReference>
<feature type="binding site" description="type 1 copper site" evidence="22">
    <location>
        <position position="388"/>
    </location>
    <ligand>
        <name>Cu cation</name>
        <dbReference type="ChEBI" id="CHEBI:23378"/>
        <label>1</label>
    </ligand>
</feature>
<feature type="binding site" description="type 1 copper site" evidence="22">
    <location>
        <position position="389"/>
    </location>
    <ligand>
        <name>Cu cation</name>
        <dbReference type="ChEBI" id="CHEBI:23378"/>
        <label>1</label>
    </ligand>
</feature>
<protein>
    <recommendedName>
        <fullName evidence="9">Copper-containing nitrite reductase</fullName>
        <ecNumber evidence="8">1.7.2.1</ecNumber>
    </recommendedName>
    <alternativeName>
        <fullName evidence="20">Cu-NIR</fullName>
    </alternativeName>
</protein>
<evidence type="ECO:0000259" key="26">
    <source>
        <dbReference type="Pfam" id="PF07732"/>
    </source>
</evidence>
<comment type="cofactor">
    <cofactor evidence="3">
        <name>FAD</name>
        <dbReference type="ChEBI" id="CHEBI:57692"/>
    </cofactor>
</comment>
<evidence type="ECO:0000256" key="23">
    <source>
        <dbReference type="SAM" id="MobiDB-lite"/>
    </source>
</evidence>
<evidence type="ECO:0000256" key="6">
    <source>
        <dbReference type="ARBA" id="ARBA00010609"/>
    </source>
</evidence>
<evidence type="ECO:0000259" key="24">
    <source>
        <dbReference type="Pfam" id="PF00127"/>
    </source>
</evidence>
<evidence type="ECO:0000256" key="21">
    <source>
        <dbReference type="ARBA" id="ARBA00049340"/>
    </source>
</evidence>
<comment type="cofactor">
    <cofactor evidence="1 22">
        <name>Cu(+)</name>
        <dbReference type="ChEBI" id="CHEBI:49552"/>
    </cofactor>
</comment>
<evidence type="ECO:0000313" key="28">
    <source>
        <dbReference type="Proteomes" id="UP000494216"/>
    </source>
</evidence>
<dbReference type="PANTHER" id="PTHR11709">
    <property type="entry name" value="MULTI-COPPER OXIDASE"/>
    <property type="match status" value="1"/>
</dbReference>
<keyword evidence="10" id="KW-0813">Transport</keyword>
<feature type="region of interest" description="Disordered" evidence="23">
    <location>
        <begin position="254"/>
        <end position="287"/>
    </location>
</feature>
<dbReference type="InterPro" id="IPR011707">
    <property type="entry name" value="Cu-oxidase-like_N"/>
</dbReference>
<evidence type="ECO:0000256" key="18">
    <source>
        <dbReference type="ARBA" id="ARBA00023008"/>
    </source>
</evidence>
<evidence type="ECO:0000256" key="4">
    <source>
        <dbReference type="ARBA" id="ARBA00004418"/>
    </source>
</evidence>
<keyword evidence="19" id="KW-0534">Nitrate assimilation</keyword>
<dbReference type="InterPro" id="IPR001287">
    <property type="entry name" value="NO2-reductase_Cu"/>
</dbReference>
<evidence type="ECO:0000256" key="9">
    <source>
        <dbReference type="ARBA" id="ARBA00017290"/>
    </source>
</evidence>
<dbReference type="InterPro" id="IPR000923">
    <property type="entry name" value="BlueCu_1"/>
</dbReference>
<keyword evidence="14" id="KW-0574">Periplasm</keyword>
<feature type="binding site" description="type 1 copper site" evidence="22">
    <location>
        <position position="544"/>
    </location>
    <ligand>
        <name>Cu cation</name>
        <dbReference type="ChEBI" id="CHEBI:23378"/>
        <label>1</label>
    </ligand>
</feature>
<comment type="pathway">
    <text evidence="5">Nitrogen metabolism; nitrate reduction (denitrification); dinitrogen from nitrate: step 2/4.</text>
</comment>
<evidence type="ECO:0000313" key="27">
    <source>
        <dbReference type="EMBL" id="CAA9891780.1"/>
    </source>
</evidence>
<dbReference type="PANTHER" id="PTHR11709:SF394">
    <property type="entry name" value="FI03373P-RELATED"/>
    <property type="match status" value="1"/>
</dbReference>
<feature type="binding site" description="type 1 copper site" evidence="22">
    <location>
        <position position="397"/>
    </location>
    <ligand>
        <name>Cu cation</name>
        <dbReference type="ChEBI" id="CHEBI:23378"/>
        <label>1</label>
    </ligand>
</feature>
<keyword evidence="13" id="KW-0677">Repeat</keyword>
<keyword evidence="16" id="KW-0249">Electron transport</keyword>
<dbReference type="GO" id="GO:0042597">
    <property type="term" value="C:periplasmic space"/>
    <property type="evidence" value="ECO:0007669"/>
    <property type="project" value="UniProtKB-SubCell"/>
</dbReference>
<dbReference type="GO" id="GO:0050421">
    <property type="term" value="F:nitrite reductase (NO-forming) activity"/>
    <property type="evidence" value="ECO:0007669"/>
    <property type="project" value="UniProtKB-EC"/>
</dbReference>
<feature type="domain" description="Blue (type 1) copper" evidence="24">
    <location>
        <begin position="169"/>
        <end position="251"/>
    </location>
</feature>
<dbReference type="Pfam" id="PF07732">
    <property type="entry name" value="Cu-oxidase_3"/>
    <property type="match status" value="1"/>
</dbReference>
<evidence type="ECO:0000256" key="7">
    <source>
        <dbReference type="ARBA" id="ARBA00011233"/>
    </source>
</evidence>
<name>A0A8S0XK40_9GAMM</name>
<dbReference type="RefSeq" id="WP_174626613.1">
    <property type="nucleotide sequence ID" value="NZ_CADCXN010000080.1"/>
</dbReference>
<feature type="binding site" description="type 1 copper site" evidence="22">
    <location>
        <position position="349"/>
    </location>
    <ligand>
        <name>Cu cation</name>
        <dbReference type="ChEBI" id="CHEBI:23378"/>
        <label>1</label>
    </ligand>
</feature>
<evidence type="ECO:0000259" key="25">
    <source>
        <dbReference type="Pfam" id="PF00394"/>
    </source>
</evidence>
<evidence type="ECO:0000256" key="11">
    <source>
        <dbReference type="ARBA" id="ARBA00022630"/>
    </source>
</evidence>
<evidence type="ECO:0000256" key="22">
    <source>
        <dbReference type="PIRSR" id="PIRSR601287-1"/>
    </source>
</evidence>
<comment type="similarity">
    <text evidence="6">Belongs to the multicopper oxidase family.</text>
</comment>
<dbReference type="SUPFAM" id="SSF49503">
    <property type="entry name" value="Cupredoxins"/>
    <property type="match status" value="3"/>
</dbReference>
<dbReference type="GO" id="GO:0005507">
    <property type="term" value="F:copper ion binding"/>
    <property type="evidence" value="ECO:0007669"/>
    <property type="project" value="InterPro"/>
</dbReference>
<dbReference type="PROSITE" id="PS00196">
    <property type="entry name" value="COPPER_BLUE"/>
    <property type="match status" value="1"/>
</dbReference>
<evidence type="ECO:0000256" key="13">
    <source>
        <dbReference type="ARBA" id="ARBA00022737"/>
    </source>
</evidence>
<keyword evidence="15" id="KW-0274">FAD</keyword>
<accession>A0A8S0XK40</accession>
<evidence type="ECO:0000256" key="14">
    <source>
        <dbReference type="ARBA" id="ARBA00022764"/>
    </source>
</evidence>
<evidence type="ECO:0000256" key="15">
    <source>
        <dbReference type="ARBA" id="ARBA00022827"/>
    </source>
</evidence>
<sequence>MAVITKSSTYMDGNYWFLDEARGGNFTEFRTEVTVRAESFTCHPSFAKWLADKQWRRIANEHVKTLVKMPANFFGPDPSYHKVRQAFVYKRPAPDSVCPDRGQRFHGALHAFNKALHSTTLATLMLSVLSLRLTGCQSLEPNEANSLEPVQSATAASAREPITPLKTLEVRAVDLAFQASTLTVAKPGRYLIKLINTGSMPHNMTFPDGKVILAAPGETASAEIEVPADGMSFICSVPGHFPSGMKGEIWVAGSGSKEAHSGPAAAISVEPDPKAPPYSPSEVTAPEALPGNVHDIDLVVQEKMMTVATGFVQNVWTYNGTVPAPVIRVRVGDTIRAHLKNPSTNKLGHSIDFHASQTAWNDQMTTISPGEEKLYEWHADYAGVWMYHCGSNPALHHIANGLYGMVIVEPKEGLPKADHEFALVQSEWYLGPQGQPTDLAKAAAGAPAPDFVVFNGVANQYKDHPLQVDTGKRVRLFVLNTGPNVDSSFHIVGTIFDTVIKEGVLLTPHNRGHYGAQAVDLAPAQGAIIEFTTAEDGLYPIVTHAFNFVGRGALGLVEAGDGDPKGDGLAKKR</sequence>
<dbReference type="InterPro" id="IPR028871">
    <property type="entry name" value="BlueCu_1_BS"/>
</dbReference>
<dbReference type="AlphaFoldDB" id="A0A8S0XK40"/>
<reference evidence="27 28" key="1">
    <citation type="submission" date="2020-02" db="EMBL/GenBank/DDBJ databases">
        <authorList>
            <person name="Hogendoorn C."/>
        </authorList>
    </citation>
    <scope>NUCLEOTIDE SEQUENCE [LARGE SCALE GENOMIC DNA]</scope>
    <source>
        <strain evidence="27">METHB21</strain>
    </source>
</reference>
<evidence type="ECO:0000256" key="17">
    <source>
        <dbReference type="ARBA" id="ARBA00023002"/>
    </source>
</evidence>
<evidence type="ECO:0000256" key="16">
    <source>
        <dbReference type="ARBA" id="ARBA00022982"/>
    </source>
</evidence>
<dbReference type="InterPro" id="IPR008972">
    <property type="entry name" value="Cupredoxin"/>
</dbReference>
<proteinExistence type="inferred from homology"/>
<comment type="caution">
    <text evidence="27">The sequence shown here is derived from an EMBL/GenBank/DDBJ whole genome shotgun (WGS) entry which is preliminary data.</text>
</comment>
<evidence type="ECO:0000256" key="2">
    <source>
        <dbReference type="ARBA" id="ARBA00001973"/>
    </source>
</evidence>
<dbReference type="Proteomes" id="UP000494216">
    <property type="component" value="Unassembled WGS sequence"/>
</dbReference>
<dbReference type="InterPro" id="IPR001117">
    <property type="entry name" value="Cu-oxidase_2nd"/>
</dbReference>